<dbReference type="InterPro" id="IPR035926">
    <property type="entry name" value="NusB-like_sf"/>
</dbReference>
<dbReference type="RefSeq" id="WP_096456109.1">
    <property type="nucleotide sequence ID" value="NZ_AP017369.1"/>
</dbReference>
<dbReference type="GO" id="GO:0031564">
    <property type="term" value="P:transcription antitermination"/>
    <property type="evidence" value="ECO:0007669"/>
    <property type="project" value="UniProtKB-KW"/>
</dbReference>
<dbReference type="Pfam" id="PF01029">
    <property type="entry name" value="NusB"/>
    <property type="match status" value="1"/>
</dbReference>
<comment type="function">
    <text evidence="6">Involved in transcription antitermination. Required for transcription of ribosomal RNA (rRNA) genes. Binds specifically to the boxA antiterminator sequence of the ribosomal RNA (rrn) operons.</text>
</comment>
<name>A0A160PPL0_9CORY</name>
<evidence type="ECO:0000256" key="3">
    <source>
        <dbReference type="ARBA" id="ARBA00022884"/>
    </source>
</evidence>
<evidence type="ECO:0000259" key="8">
    <source>
        <dbReference type="Pfam" id="PF01029"/>
    </source>
</evidence>
<dbReference type="GO" id="GO:0003723">
    <property type="term" value="F:RNA binding"/>
    <property type="evidence" value="ECO:0007669"/>
    <property type="project" value="UniProtKB-UniRule"/>
</dbReference>
<protein>
    <recommendedName>
        <fullName evidence="6">Transcription antitermination protein NusB</fullName>
    </recommendedName>
    <alternativeName>
        <fullName evidence="6">Antitermination factor NusB</fullName>
    </alternativeName>
</protein>
<dbReference type="InterPro" id="IPR006027">
    <property type="entry name" value="NusB_RsmB_TIM44"/>
</dbReference>
<organism evidence="9 10">
    <name type="scientific">Corynebacterium suranareeae</name>
    <dbReference type="NCBI Taxonomy" id="2506452"/>
    <lineage>
        <taxon>Bacteria</taxon>
        <taxon>Bacillati</taxon>
        <taxon>Actinomycetota</taxon>
        <taxon>Actinomycetes</taxon>
        <taxon>Mycobacteriales</taxon>
        <taxon>Corynebacteriaceae</taxon>
        <taxon>Corynebacterium</taxon>
    </lineage>
</organism>
<evidence type="ECO:0000313" key="10">
    <source>
        <dbReference type="Proteomes" id="UP000218244"/>
    </source>
</evidence>
<keyword evidence="5 6" id="KW-0804">Transcription</keyword>
<dbReference type="KEGG" id="csur:N24_1705"/>
<evidence type="ECO:0000256" key="7">
    <source>
        <dbReference type="SAM" id="MobiDB-lite"/>
    </source>
</evidence>
<feature type="compositionally biased region" description="Acidic residues" evidence="7">
    <location>
        <begin position="178"/>
        <end position="203"/>
    </location>
</feature>
<feature type="region of interest" description="Disordered" evidence="7">
    <location>
        <begin position="166"/>
        <end position="203"/>
    </location>
</feature>
<dbReference type="Proteomes" id="UP000218244">
    <property type="component" value="Chromosome"/>
</dbReference>
<dbReference type="PANTHER" id="PTHR11078:SF3">
    <property type="entry name" value="ANTITERMINATION NUSB DOMAIN-CONTAINING PROTEIN"/>
    <property type="match status" value="1"/>
</dbReference>
<keyword evidence="4 6" id="KW-0805">Transcription regulation</keyword>
<evidence type="ECO:0000256" key="2">
    <source>
        <dbReference type="ARBA" id="ARBA00022814"/>
    </source>
</evidence>
<evidence type="ECO:0000256" key="6">
    <source>
        <dbReference type="HAMAP-Rule" id="MF_00073"/>
    </source>
</evidence>
<evidence type="ECO:0000256" key="5">
    <source>
        <dbReference type="ARBA" id="ARBA00023163"/>
    </source>
</evidence>
<dbReference type="PANTHER" id="PTHR11078">
    <property type="entry name" value="N UTILIZATION SUBSTANCE PROTEIN B-RELATED"/>
    <property type="match status" value="1"/>
</dbReference>
<accession>A0A160PPL0</accession>
<keyword evidence="2 6" id="KW-0889">Transcription antitermination</keyword>
<keyword evidence="3 6" id="KW-0694">RNA-binding</keyword>
<proteinExistence type="inferred from homology"/>
<evidence type="ECO:0000313" key="9">
    <source>
        <dbReference type="EMBL" id="BAU95967.1"/>
    </source>
</evidence>
<dbReference type="HAMAP" id="MF_00073">
    <property type="entry name" value="NusB"/>
    <property type="match status" value="1"/>
</dbReference>
<dbReference type="Gene3D" id="1.10.940.10">
    <property type="entry name" value="NusB-like"/>
    <property type="match status" value="1"/>
</dbReference>
<dbReference type="NCBIfam" id="TIGR01951">
    <property type="entry name" value="nusB"/>
    <property type="match status" value="1"/>
</dbReference>
<dbReference type="GO" id="GO:0005829">
    <property type="term" value="C:cytosol"/>
    <property type="evidence" value="ECO:0007669"/>
    <property type="project" value="TreeGrafter"/>
</dbReference>
<dbReference type="GO" id="GO:0006353">
    <property type="term" value="P:DNA-templated transcription termination"/>
    <property type="evidence" value="ECO:0007669"/>
    <property type="project" value="UniProtKB-UniRule"/>
</dbReference>
<evidence type="ECO:0000256" key="1">
    <source>
        <dbReference type="ARBA" id="ARBA00005952"/>
    </source>
</evidence>
<dbReference type="AlphaFoldDB" id="A0A160PPL0"/>
<sequence length="221" mass="24502">MSERRQDYKRHGSRYKARMRAVDILFEAESRDVDPVAIIEDRHKLARDVNPIVAPVSEYTEAIINGVAVELDTLDVFLSEHIADTWTLERLPSVDRAILRVASWELICNTDVPVTTAIVEAVEIASQYSGDKSSAYINATLDAMASKVESLRERAANPEAVLAEASESLDDAPVAPWDDSDNLDASDEDFEAEETVDSLDLDDIVELSETNAEAFSEEVKE</sequence>
<gene>
    <name evidence="6 9" type="primary">nusB</name>
    <name evidence="9" type="ORF">N24_1705</name>
</gene>
<evidence type="ECO:0000256" key="4">
    <source>
        <dbReference type="ARBA" id="ARBA00023015"/>
    </source>
</evidence>
<dbReference type="InterPro" id="IPR011605">
    <property type="entry name" value="NusB_fam"/>
</dbReference>
<feature type="domain" description="NusB/RsmB/TIM44" evidence="8">
    <location>
        <begin position="16"/>
        <end position="145"/>
    </location>
</feature>
<comment type="similarity">
    <text evidence="1 6">Belongs to the NusB family.</text>
</comment>
<reference evidence="9 10" key="1">
    <citation type="submission" date="2016-02" db="EMBL/GenBank/DDBJ databases">
        <title>Corynebacterium glutamicum N24 whole genome sequencing project.</title>
        <authorList>
            <person name="Matsutani M."/>
            <person name="Nangtapong N."/>
            <person name="Yakushi T."/>
            <person name="Matsushita K."/>
        </authorList>
    </citation>
    <scope>NUCLEOTIDE SEQUENCE [LARGE SCALE GENOMIC DNA]</scope>
    <source>
        <strain evidence="9 10">N24</strain>
    </source>
</reference>
<dbReference type="SUPFAM" id="SSF48013">
    <property type="entry name" value="NusB-like"/>
    <property type="match status" value="1"/>
</dbReference>
<dbReference type="EMBL" id="AP017369">
    <property type="protein sequence ID" value="BAU95967.1"/>
    <property type="molecule type" value="Genomic_DNA"/>
</dbReference>
<keyword evidence="10" id="KW-1185">Reference proteome</keyword>